<proteinExistence type="predicted"/>
<evidence type="ECO:0000256" key="3">
    <source>
        <dbReference type="ARBA" id="ARBA00022723"/>
    </source>
</evidence>
<sequence>MKATTISMVLAGVMCMSMSTVAQADKHAFNDAESAVKYRQSALSIMRDNFAAMAAMVKGEETYDAEVFNNRANDFARLSHIPWDGFAVEGAMPGDDTDALPAIWDNWEDFESRANQLITDANGLVDAAASGSMDEIKPAFMAAAKNCKGCHDQYKD</sequence>
<feature type="binding site" description="axial binding residue" evidence="6">
    <location>
        <position position="151"/>
    </location>
    <ligand>
        <name>heme c</name>
        <dbReference type="ChEBI" id="CHEBI:61717"/>
    </ligand>
    <ligandPart>
        <name>Fe</name>
        <dbReference type="ChEBI" id="CHEBI:18248"/>
    </ligandPart>
</feature>
<protein>
    <submittedName>
        <fullName evidence="9">Cytochrome C556</fullName>
    </submittedName>
</protein>
<gene>
    <name evidence="9" type="ORF">CWE25_08950</name>
</gene>
<comment type="caution">
    <text evidence="9">The sequence shown here is derived from an EMBL/GenBank/DDBJ whole genome shotgun (WGS) entry which is preliminary data.</text>
</comment>
<dbReference type="OrthoDB" id="5520910at2"/>
<dbReference type="RefSeq" id="WP_110574932.1">
    <property type="nucleotide sequence ID" value="NZ_PIPV01000006.1"/>
</dbReference>
<dbReference type="InterPro" id="IPR002321">
    <property type="entry name" value="Cyt_c_II"/>
</dbReference>
<evidence type="ECO:0000313" key="9">
    <source>
        <dbReference type="EMBL" id="RUO53333.1"/>
    </source>
</evidence>
<evidence type="ECO:0000313" key="10">
    <source>
        <dbReference type="Proteomes" id="UP000287330"/>
    </source>
</evidence>
<feature type="binding site" description="covalent" evidence="7">
    <location>
        <position position="150"/>
    </location>
    <ligand>
        <name>heme c</name>
        <dbReference type="ChEBI" id="CHEBI:61717"/>
    </ligand>
</feature>
<dbReference type="PIRSF" id="PIRSF000027">
    <property type="entry name" value="Cytc_c_prime"/>
    <property type="match status" value="1"/>
</dbReference>
<evidence type="ECO:0000256" key="2">
    <source>
        <dbReference type="ARBA" id="ARBA00022617"/>
    </source>
</evidence>
<keyword evidence="1" id="KW-0813">Transport</keyword>
<dbReference type="EMBL" id="PIPV01000006">
    <property type="protein sequence ID" value="RUO53333.1"/>
    <property type="molecule type" value="Genomic_DNA"/>
</dbReference>
<dbReference type="SUPFAM" id="SSF47175">
    <property type="entry name" value="Cytochromes"/>
    <property type="match status" value="1"/>
</dbReference>
<reference evidence="10" key="1">
    <citation type="journal article" date="2018" name="Front. Microbiol.">
        <title>Genome-Based Analysis Reveals the Taxonomy and Diversity of the Family Idiomarinaceae.</title>
        <authorList>
            <person name="Liu Y."/>
            <person name="Lai Q."/>
            <person name="Shao Z."/>
        </authorList>
    </citation>
    <scope>NUCLEOTIDE SEQUENCE [LARGE SCALE GENOMIC DNA]</scope>
    <source>
        <strain evidence="10">F23</strain>
    </source>
</reference>
<evidence type="ECO:0000256" key="4">
    <source>
        <dbReference type="ARBA" id="ARBA00022982"/>
    </source>
</evidence>
<dbReference type="PROSITE" id="PS51009">
    <property type="entry name" value="CYTCII"/>
    <property type="match status" value="1"/>
</dbReference>
<evidence type="ECO:0000256" key="1">
    <source>
        <dbReference type="ARBA" id="ARBA00022448"/>
    </source>
</evidence>
<evidence type="ECO:0000256" key="6">
    <source>
        <dbReference type="PIRSR" id="PIRSR000027-1"/>
    </source>
</evidence>
<dbReference type="GO" id="GO:0022900">
    <property type="term" value="P:electron transport chain"/>
    <property type="evidence" value="ECO:0007669"/>
    <property type="project" value="InterPro"/>
</dbReference>
<dbReference type="Gene3D" id="1.20.120.10">
    <property type="entry name" value="Cytochrome c/b562"/>
    <property type="match status" value="1"/>
</dbReference>
<dbReference type="GO" id="GO:0005506">
    <property type="term" value="F:iron ion binding"/>
    <property type="evidence" value="ECO:0007669"/>
    <property type="project" value="InterPro"/>
</dbReference>
<evidence type="ECO:0000256" key="7">
    <source>
        <dbReference type="PIRSR" id="PIRSR000027-2"/>
    </source>
</evidence>
<accession>A0A432XXF4</accession>
<dbReference type="AlphaFoldDB" id="A0A432XXF4"/>
<comment type="PTM">
    <text evidence="7">Binds 1 heme group per subunit.</text>
</comment>
<evidence type="ECO:0000256" key="8">
    <source>
        <dbReference type="SAM" id="SignalP"/>
    </source>
</evidence>
<feature type="signal peptide" evidence="8">
    <location>
        <begin position="1"/>
        <end position="24"/>
    </location>
</feature>
<keyword evidence="2 7" id="KW-0349">Heme</keyword>
<feature type="chain" id="PRO_5018970854" evidence="8">
    <location>
        <begin position="25"/>
        <end position="156"/>
    </location>
</feature>
<keyword evidence="10" id="KW-1185">Reference proteome</keyword>
<keyword evidence="3 6" id="KW-0479">Metal-binding</keyword>
<feature type="binding site" description="covalent" evidence="7">
    <location>
        <position position="147"/>
    </location>
    <ligand>
        <name>heme c</name>
        <dbReference type="ChEBI" id="CHEBI:61717"/>
    </ligand>
</feature>
<evidence type="ECO:0000256" key="5">
    <source>
        <dbReference type="ARBA" id="ARBA00023004"/>
    </source>
</evidence>
<keyword evidence="5 6" id="KW-0408">Iron</keyword>
<dbReference type="Pfam" id="PF01322">
    <property type="entry name" value="Cytochrom_C_2"/>
    <property type="match status" value="1"/>
</dbReference>
<organism evidence="9 10">
    <name type="scientific">Idiomarina fontislapidosi</name>
    <dbReference type="NCBI Taxonomy" id="263723"/>
    <lineage>
        <taxon>Bacteria</taxon>
        <taxon>Pseudomonadati</taxon>
        <taxon>Pseudomonadota</taxon>
        <taxon>Gammaproteobacteria</taxon>
        <taxon>Alteromonadales</taxon>
        <taxon>Idiomarinaceae</taxon>
        <taxon>Idiomarina</taxon>
    </lineage>
</organism>
<dbReference type="Proteomes" id="UP000287330">
    <property type="component" value="Unassembled WGS sequence"/>
</dbReference>
<dbReference type="GO" id="GO:0020037">
    <property type="term" value="F:heme binding"/>
    <property type="evidence" value="ECO:0007669"/>
    <property type="project" value="InterPro"/>
</dbReference>
<keyword evidence="4" id="KW-0249">Electron transport</keyword>
<dbReference type="InterPro" id="IPR010980">
    <property type="entry name" value="Cyt_c/b562"/>
</dbReference>
<dbReference type="GO" id="GO:0042597">
    <property type="term" value="C:periplasmic space"/>
    <property type="evidence" value="ECO:0007669"/>
    <property type="project" value="InterPro"/>
</dbReference>
<name>A0A432XXF4_9GAMM</name>
<dbReference type="InterPro" id="IPR012127">
    <property type="entry name" value="Cyt_c_prime"/>
</dbReference>
<dbReference type="GO" id="GO:0009055">
    <property type="term" value="F:electron transfer activity"/>
    <property type="evidence" value="ECO:0007669"/>
    <property type="project" value="InterPro"/>
</dbReference>
<keyword evidence="8" id="KW-0732">Signal</keyword>